<name>A0ABM7X2A4_9BACT</name>
<evidence type="ECO:0000259" key="2">
    <source>
        <dbReference type="Pfam" id="PF22422"/>
    </source>
</evidence>
<dbReference type="Gene3D" id="1.50.10.10">
    <property type="match status" value="1"/>
</dbReference>
<evidence type="ECO:0000313" key="3">
    <source>
        <dbReference type="EMBL" id="BDG05917.1"/>
    </source>
</evidence>
<organism evidence="3 4">
    <name type="scientific">Anaeromyxobacter oryzae</name>
    <dbReference type="NCBI Taxonomy" id="2918170"/>
    <lineage>
        <taxon>Bacteria</taxon>
        <taxon>Pseudomonadati</taxon>
        <taxon>Myxococcota</taxon>
        <taxon>Myxococcia</taxon>
        <taxon>Myxococcales</taxon>
        <taxon>Cystobacterineae</taxon>
        <taxon>Anaeromyxobacteraceae</taxon>
        <taxon>Anaeromyxobacter</taxon>
    </lineage>
</organism>
<evidence type="ECO:0000313" key="4">
    <source>
        <dbReference type="Proteomes" id="UP001162891"/>
    </source>
</evidence>
<sequence length="752" mass="82510">MDDARAVIARPEDLLGYSDPSVQPEATGVDKLVLKRGNLFLVANRLGDVAPAGARDLGLFLTDTRHLSAWKLGIAGGPPLCLASQLSPDYVAQIDFTVTSLHEGDLLGREPVNYVHLRRDMLIDDVLVDRIVLTNFQGKPMDGWIELGWAADFADVFEIRGARRKERGTYHPPKVERDRVVLRYDGRDGRRYATEIRVDGAVANGKGPARVVHLGGRGARVALHLEPAEHVEATFVVAAGIERGTPGKIRGLDEERPVPRGAPRSFGDRAAATHEAYESFARNATRFVASNDLFTLALEQAVADLKALTVYHFGAPVISAGIPWYTCPFGRDALIAGFESLLAAPEVARDALRFLARLQGERDDPSRDEEPGKIPHEIRFGEMAAAGEVPHTPYYGSADATPLFLVLLSEYDRWTDDRDTLLELLPAAERALDWLEKWADRDADGLVEYHRRTAKGLRNQGWKDSHDGVPFADGTSAEPPIALVEVQGYAIDARRRMADLLERLGRRSEAKALRAAARAHAEAVEARFWMEEKGTYAIALDREKRVVDAVTSNPGHLLFSGAVSPERARQVATSLLGGGMWSGWGIRTLAAGQPAYNPLSYHDGTVWPHDNALCAMGMSAYGMTREAGQVLCAMWDVAQHFRQHRLPELFCGLSRPAGSFPVHYPVACSPQAWSSAGWFLLLRAVLGLFADAPAHTLHVVQPWLPPWLHNITLDGVRVGAARATIKFTRGPTSTFAEVLDVQGGPLRVRIEI</sequence>
<gene>
    <name evidence="3" type="ORF">AMOR_49130</name>
</gene>
<dbReference type="Pfam" id="PF22422">
    <property type="entry name" value="MGH1-like_GH"/>
    <property type="match status" value="1"/>
</dbReference>
<dbReference type="SUPFAM" id="SSF48208">
    <property type="entry name" value="Six-hairpin glycosidases"/>
    <property type="match status" value="1"/>
</dbReference>
<dbReference type="InterPro" id="IPR012341">
    <property type="entry name" value="6hp_glycosidase-like_sf"/>
</dbReference>
<dbReference type="InterPro" id="IPR054491">
    <property type="entry name" value="MGH1-like_GH"/>
</dbReference>
<dbReference type="EMBL" id="AP025591">
    <property type="protein sequence ID" value="BDG05917.1"/>
    <property type="molecule type" value="Genomic_DNA"/>
</dbReference>
<feature type="domain" description="Putative glycogen debranching enzyme N-terminal" evidence="1">
    <location>
        <begin position="34"/>
        <end position="234"/>
    </location>
</feature>
<dbReference type="InterPro" id="IPR008928">
    <property type="entry name" value="6-hairpin_glycosidase_sf"/>
</dbReference>
<dbReference type="Pfam" id="PF14742">
    <property type="entry name" value="GDE_N_bis"/>
    <property type="match status" value="1"/>
</dbReference>
<evidence type="ECO:0000259" key="1">
    <source>
        <dbReference type="Pfam" id="PF14742"/>
    </source>
</evidence>
<keyword evidence="4" id="KW-1185">Reference proteome</keyword>
<reference evidence="4" key="1">
    <citation type="journal article" date="2022" name="Int. J. Syst. Evol. Microbiol.">
        <title>Anaeromyxobacter oryzae sp. nov., Anaeromyxobacter diazotrophicus sp. nov. and Anaeromyxobacter paludicola sp. nov., isolated from paddy soils.</title>
        <authorList>
            <person name="Itoh H."/>
            <person name="Xu Z."/>
            <person name="Mise K."/>
            <person name="Masuda Y."/>
            <person name="Ushijima N."/>
            <person name="Hayakawa C."/>
            <person name="Shiratori Y."/>
            <person name="Senoo K."/>
        </authorList>
    </citation>
    <scope>NUCLEOTIDE SEQUENCE [LARGE SCALE GENOMIC DNA]</scope>
    <source>
        <strain evidence="4">Red232</strain>
    </source>
</reference>
<proteinExistence type="predicted"/>
<feature type="domain" description="Mannosylglycerate hydrolase MGH1-like glycoside hydrolase" evidence="2">
    <location>
        <begin position="344"/>
        <end position="639"/>
    </location>
</feature>
<accession>A0ABM7X2A4</accession>
<dbReference type="RefSeq" id="WP_248355113.1">
    <property type="nucleotide sequence ID" value="NZ_AP025591.1"/>
</dbReference>
<dbReference type="Proteomes" id="UP001162891">
    <property type="component" value="Chromosome"/>
</dbReference>
<protein>
    <submittedName>
        <fullName evidence="3">Amylo-alpha-1,6-glucosidase</fullName>
    </submittedName>
</protein>
<dbReference type="InterPro" id="IPR032856">
    <property type="entry name" value="GDE_N_bis"/>
</dbReference>